<evidence type="ECO:0000259" key="6">
    <source>
        <dbReference type="SMART" id="SM00014"/>
    </source>
</evidence>
<dbReference type="InterPro" id="IPR026841">
    <property type="entry name" value="Aur1/Ipt1"/>
</dbReference>
<keyword evidence="2 5" id="KW-0812">Transmembrane</keyword>
<evidence type="ECO:0000256" key="1">
    <source>
        <dbReference type="ARBA" id="ARBA00004141"/>
    </source>
</evidence>
<dbReference type="PANTHER" id="PTHR31310">
    <property type="match status" value="1"/>
</dbReference>
<keyword evidence="3 5" id="KW-1133">Transmembrane helix</keyword>
<dbReference type="InterPro" id="IPR052185">
    <property type="entry name" value="IPC_Synthase-Related"/>
</dbReference>
<dbReference type="Pfam" id="PF14378">
    <property type="entry name" value="PAP2_3"/>
    <property type="match status" value="1"/>
</dbReference>
<feature type="transmembrane region" description="Helical" evidence="5">
    <location>
        <begin position="262"/>
        <end position="280"/>
    </location>
</feature>
<dbReference type="Proteomes" id="UP000725649">
    <property type="component" value="Unassembled WGS sequence"/>
</dbReference>
<evidence type="ECO:0000313" key="8">
    <source>
        <dbReference type="Proteomes" id="UP000725649"/>
    </source>
</evidence>
<dbReference type="Gene3D" id="1.20.144.10">
    <property type="entry name" value="Phosphatidic acid phosphatase type 2/haloperoxidase"/>
    <property type="match status" value="1"/>
</dbReference>
<evidence type="ECO:0000313" key="7">
    <source>
        <dbReference type="EMBL" id="MBE6420698.1"/>
    </source>
</evidence>
<feature type="transmembrane region" description="Helical" evidence="5">
    <location>
        <begin position="20"/>
        <end position="37"/>
    </location>
</feature>
<feature type="transmembrane region" description="Helical" evidence="5">
    <location>
        <begin position="43"/>
        <end position="61"/>
    </location>
</feature>
<dbReference type="AlphaFoldDB" id="A0A928DMV1"/>
<comment type="caution">
    <text evidence="7">The sequence shown here is derived from an EMBL/GenBank/DDBJ whole genome shotgun (WGS) entry which is preliminary data.</text>
</comment>
<feature type="transmembrane region" description="Helical" evidence="5">
    <location>
        <begin position="156"/>
        <end position="174"/>
    </location>
</feature>
<dbReference type="EMBL" id="SUVG01000001">
    <property type="protein sequence ID" value="MBE6420698.1"/>
    <property type="molecule type" value="Genomic_DNA"/>
</dbReference>
<dbReference type="PANTHER" id="PTHR31310:SF7">
    <property type="entry name" value="PA-PHOSPHATASE RELATED-FAMILY PROTEIN DDB_G0268928"/>
    <property type="match status" value="1"/>
</dbReference>
<dbReference type="GO" id="GO:0016020">
    <property type="term" value="C:membrane"/>
    <property type="evidence" value="ECO:0007669"/>
    <property type="project" value="UniProtKB-SubCell"/>
</dbReference>
<comment type="subcellular location">
    <subcellularLocation>
        <location evidence="1">Membrane</location>
        <topology evidence="1">Multi-pass membrane protein</topology>
    </subcellularLocation>
</comment>
<keyword evidence="4 5" id="KW-0472">Membrane</keyword>
<reference evidence="7" key="1">
    <citation type="submission" date="2019-04" db="EMBL/GenBank/DDBJ databases">
        <title>Evolution of Biomass-Degrading Anaerobic Consortia Revealed by Metagenomics.</title>
        <authorList>
            <person name="Peng X."/>
        </authorList>
    </citation>
    <scope>NUCLEOTIDE SEQUENCE</scope>
    <source>
        <strain evidence="7">SIG66</strain>
    </source>
</reference>
<dbReference type="SMART" id="SM00014">
    <property type="entry name" value="acidPPc"/>
    <property type="match status" value="1"/>
</dbReference>
<sequence>MSCVRICMKKLFTKILPHELLFNLFLFITALRLWWMTGFSVNSVLYTLLPLVLAWYGYVFRNQWKWRLVIYFVVMNLVFGSLGTISPLINPQGKMDTLLQHWDNLLIGGNLSVWLTPYMRTWMTEILAACYMLFMIQLPVACIYYLFQPLKTAKGFYVGLFSLYAFGFMGYLLVPAVGPYLAMSDVFGGPIQAGPVMDFLHYMYPKGTNYTDVFPSLHCAVSLFILLFDSKYHKLRFWGYLVPCVGLWISTVYLRYHYTVDCLVGFVLAITMFLFAEYYMKHWEKN</sequence>
<organism evidence="7 8">
    <name type="scientific">Candidatus Avelusimicrobium gallicola</name>
    <dbReference type="NCBI Taxonomy" id="2562704"/>
    <lineage>
        <taxon>Bacteria</taxon>
        <taxon>Pseudomonadati</taxon>
        <taxon>Elusimicrobiota</taxon>
        <taxon>Elusimicrobia</taxon>
        <taxon>Elusimicrobiales</taxon>
        <taxon>Elusimicrobiaceae</taxon>
        <taxon>Candidatus Avelusimicrobium</taxon>
    </lineage>
</organism>
<dbReference type="InterPro" id="IPR000326">
    <property type="entry name" value="PAP2/HPO"/>
</dbReference>
<feature type="transmembrane region" description="Helical" evidence="5">
    <location>
        <begin position="126"/>
        <end position="147"/>
    </location>
</feature>
<evidence type="ECO:0000256" key="3">
    <source>
        <dbReference type="ARBA" id="ARBA00022989"/>
    </source>
</evidence>
<feature type="transmembrane region" description="Helical" evidence="5">
    <location>
        <begin position="213"/>
        <end position="230"/>
    </location>
</feature>
<name>A0A928DMV1_9BACT</name>
<evidence type="ECO:0000256" key="4">
    <source>
        <dbReference type="ARBA" id="ARBA00023136"/>
    </source>
</evidence>
<feature type="transmembrane region" description="Helical" evidence="5">
    <location>
        <begin position="68"/>
        <end position="89"/>
    </location>
</feature>
<feature type="domain" description="Phosphatidic acid phosphatase type 2/haloperoxidase" evidence="6">
    <location>
        <begin position="153"/>
        <end position="277"/>
    </location>
</feature>
<evidence type="ECO:0000256" key="5">
    <source>
        <dbReference type="SAM" id="Phobius"/>
    </source>
</evidence>
<protein>
    <submittedName>
        <fullName evidence="7">Phosphatase PAP2 family protein</fullName>
    </submittedName>
</protein>
<accession>A0A928DMV1</accession>
<proteinExistence type="predicted"/>
<gene>
    <name evidence="7" type="ORF">E7027_00910</name>
</gene>
<feature type="transmembrane region" description="Helical" evidence="5">
    <location>
        <begin position="237"/>
        <end position="256"/>
    </location>
</feature>
<evidence type="ECO:0000256" key="2">
    <source>
        <dbReference type="ARBA" id="ARBA00022692"/>
    </source>
</evidence>